<reference evidence="1" key="1">
    <citation type="submission" date="2023-04" db="EMBL/GenBank/DDBJ databases">
        <title>Ambrosiozyma monospora NBRC 10751.</title>
        <authorList>
            <person name="Ichikawa N."/>
            <person name="Sato H."/>
            <person name="Tonouchi N."/>
        </authorList>
    </citation>
    <scope>NUCLEOTIDE SEQUENCE</scope>
    <source>
        <strain evidence="1">NBRC 10751</strain>
    </source>
</reference>
<accession>A0ACB5U9R5</accession>
<protein>
    <submittedName>
        <fullName evidence="1">Unnamed protein product</fullName>
    </submittedName>
</protein>
<keyword evidence="2" id="KW-1185">Reference proteome</keyword>
<sequence>MNSARDKFFEKLIDEFEITIDVAKRIQTFNDEVSRYISIRTTCAFVDQGECIIQGNGITCSGYYACFEIDPCVQSGEMVRFDKEILEMALGAFEQQSLLADIGIDGSSLKDEQLGFSNGEVWITDLESLDHFPIFI</sequence>
<organism evidence="1 2">
    <name type="scientific">Ambrosiozyma monospora</name>
    <name type="common">Yeast</name>
    <name type="synonym">Endomycopsis monosporus</name>
    <dbReference type="NCBI Taxonomy" id="43982"/>
    <lineage>
        <taxon>Eukaryota</taxon>
        <taxon>Fungi</taxon>
        <taxon>Dikarya</taxon>
        <taxon>Ascomycota</taxon>
        <taxon>Saccharomycotina</taxon>
        <taxon>Pichiomycetes</taxon>
        <taxon>Pichiales</taxon>
        <taxon>Pichiaceae</taxon>
        <taxon>Ambrosiozyma</taxon>
    </lineage>
</organism>
<proteinExistence type="predicted"/>
<comment type="caution">
    <text evidence="1">The sequence shown here is derived from an EMBL/GenBank/DDBJ whole genome shotgun (WGS) entry which is preliminary data.</text>
</comment>
<dbReference type="Proteomes" id="UP001165064">
    <property type="component" value="Unassembled WGS sequence"/>
</dbReference>
<evidence type="ECO:0000313" key="1">
    <source>
        <dbReference type="EMBL" id="GMF05478.1"/>
    </source>
</evidence>
<name>A0ACB5U9R5_AMBMO</name>
<evidence type="ECO:0000313" key="2">
    <source>
        <dbReference type="Proteomes" id="UP001165064"/>
    </source>
</evidence>
<gene>
    <name evidence="1" type="ORF">Amon02_001234900</name>
</gene>
<dbReference type="EMBL" id="BSXS01014439">
    <property type="protein sequence ID" value="GMF05478.1"/>
    <property type="molecule type" value="Genomic_DNA"/>
</dbReference>